<keyword evidence="2" id="KW-1185">Reference proteome</keyword>
<accession>A0AAE1EGV8</accession>
<dbReference type="AlphaFoldDB" id="A0AAE1EGV8"/>
<organism evidence="1 2">
    <name type="scientific">Petrolisthes cinctipes</name>
    <name type="common">Flat porcelain crab</name>
    <dbReference type="NCBI Taxonomy" id="88211"/>
    <lineage>
        <taxon>Eukaryota</taxon>
        <taxon>Metazoa</taxon>
        <taxon>Ecdysozoa</taxon>
        <taxon>Arthropoda</taxon>
        <taxon>Crustacea</taxon>
        <taxon>Multicrustacea</taxon>
        <taxon>Malacostraca</taxon>
        <taxon>Eumalacostraca</taxon>
        <taxon>Eucarida</taxon>
        <taxon>Decapoda</taxon>
        <taxon>Pleocyemata</taxon>
        <taxon>Anomura</taxon>
        <taxon>Galatheoidea</taxon>
        <taxon>Porcellanidae</taxon>
        <taxon>Petrolisthes</taxon>
    </lineage>
</organism>
<dbReference type="EMBL" id="JAWQEG010008220">
    <property type="protein sequence ID" value="KAK3850738.1"/>
    <property type="molecule type" value="Genomic_DNA"/>
</dbReference>
<name>A0AAE1EGV8_PETCI</name>
<evidence type="ECO:0000313" key="2">
    <source>
        <dbReference type="Proteomes" id="UP001286313"/>
    </source>
</evidence>
<sequence>MRRGEMIYECAGCGRLERQVSEPSNIPREIAEHLLSTRFFPTFSTNINSSTDGDLHVPAPTMPKWMRATFNRYLYPKENPRIRAHRNIFSGVKNNRVFRRMSAILCVKYNFGPRVTKLAAEYITALRILRRPPSRDRRKRWPMMD</sequence>
<proteinExistence type="predicted"/>
<comment type="caution">
    <text evidence="1">The sequence shown here is derived from an EMBL/GenBank/DDBJ whole genome shotgun (WGS) entry which is preliminary data.</text>
</comment>
<dbReference type="Proteomes" id="UP001286313">
    <property type="component" value="Unassembled WGS sequence"/>
</dbReference>
<evidence type="ECO:0000313" key="1">
    <source>
        <dbReference type="EMBL" id="KAK3850738.1"/>
    </source>
</evidence>
<protein>
    <submittedName>
        <fullName evidence="1">Uncharacterized protein</fullName>
    </submittedName>
</protein>
<reference evidence="1" key="1">
    <citation type="submission" date="2023-10" db="EMBL/GenBank/DDBJ databases">
        <title>Genome assemblies of two species of porcelain crab, Petrolisthes cinctipes and Petrolisthes manimaculis (Anomura: Porcellanidae).</title>
        <authorList>
            <person name="Angst P."/>
        </authorList>
    </citation>
    <scope>NUCLEOTIDE SEQUENCE</scope>
    <source>
        <strain evidence="1">PB745_01</strain>
        <tissue evidence="1">Gill</tissue>
    </source>
</reference>
<gene>
    <name evidence="1" type="ORF">Pcinc_042567</name>
</gene>